<gene>
    <name evidence="2" type="ORF">Bca52824_016875</name>
</gene>
<feature type="region of interest" description="Disordered" evidence="1">
    <location>
        <begin position="60"/>
        <end position="83"/>
    </location>
</feature>
<dbReference type="OrthoDB" id="127285at2759"/>
<name>A0A8X8B6Y0_BRACI</name>
<organism evidence="2 3">
    <name type="scientific">Brassica carinata</name>
    <name type="common">Ethiopian mustard</name>
    <name type="synonym">Abyssinian cabbage</name>
    <dbReference type="NCBI Taxonomy" id="52824"/>
    <lineage>
        <taxon>Eukaryota</taxon>
        <taxon>Viridiplantae</taxon>
        <taxon>Streptophyta</taxon>
        <taxon>Embryophyta</taxon>
        <taxon>Tracheophyta</taxon>
        <taxon>Spermatophyta</taxon>
        <taxon>Magnoliopsida</taxon>
        <taxon>eudicotyledons</taxon>
        <taxon>Gunneridae</taxon>
        <taxon>Pentapetalae</taxon>
        <taxon>rosids</taxon>
        <taxon>malvids</taxon>
        <taxon>Brassicales</taxon>
        <taxon>Brassicaceae</taxon>
        <taxon>Brassiceae</taxon>
        <taxon>Brassica</taxon>
    </lineage>
</organism>
<dbReference type="PANTHER" id="PTHR47854">
    <property type="entry name" value="SURFEIT LOCUS PROTEIN 2 (SURF2)"/>
    <property type="match status" value="1"/>
</dbReference>
<protein>
    <submittedName>
        <fullName evidence="2">Uncharacterized protein</fullName>
    </submittedName>
</protein>
<dbReference type="InterPro" id="IPR008833">
    <property type="entry name" value="Surf2"/>
</dbReference>
<accession>A0A8X8B6Y0</accession>
<evidence type="ECO:0000313" key="3">
    <source>
        <dbReference type="Proteomes" id="UP000886595"/>
    </source>
</evidence>
<keyword evidence="3" id="KW-1185">Reference proteome</keyword>
<dbReference type="EMBL" id="JAAMPC010000003">
    <property type="protein sequence ID" value="KAG2323662.1"/>
    <property type="molecule type" value="Genomic_DNA"/>
</dbReference>
<dbReference type="PANTHER" id="PTHR47854:SF1">
    <property type="entry name" value="SURFEIT LOCUS PROTEIN 2 (SURF2)"/>
    <property type="match status" value="1"/>
</dbReference>
<dbReference type="AlphaFoldDB" id="A0A8X8B6Y0"/>
<proteinExistence type="predicted"/>
<sequence length="104" mass="12128">MKKAEESVRLTYFRRSRKRTAQMRGEQFEAYWGIRTVNKNEQQIWKHLNGKRFLHKLEQVERGAGTSGNRNSGSESEQESDELMKKTATVLIVMPKILRSSQKG</sequence>
<dbReference type="Proteomes" id="UP000886595">
    <property type="component" value="Unassembled WGS sequence"/>
</dbReference>
<reference evidence="2 3" key="1">
    <citation type="submission" date="2020-02" db="EMBL/GenBank/DDBJ databases">
        <authorList>
            <person name="Ma Q."/>
            <person name="Huang Y."/>
            <person name="Song X."/>
            <person name="Pei D."/>
        </authorList>
    </citation>
    <scope>NUCLEOTIDE SEQUENCE [LARGE SCALE GENOMIC DNA]</scope>
    <source>
        <strain evidence="2">Sxm20200214</strain>
        <tissue evidence="2">Leaf</tissue>
    </source>
</reference>
<dbReference type="Pfam" id="PF05477">
    <property type="entry name" value="SURF2"/>
    <property type="match status" value="1"/>
</dbReference>
<comment type="caution">
    <text evidence="2">The sequence shown here is derived from an EMBL/GenBank/DDBJ whole genome shotgun (WGS) entry which is preliminary data.</text>
</comment>
<evidence type="ECO:0000313" key="2">
    <source>
        <dbReference type="EMBL" id="KAG2323662.1"/>
    </source>
</evidence>
<evidence type="ECO:0000256" key="1">
    <source>
        <dbReference type="SAM" id="MobiDB-lite"/>
    </source>
</evidence>